<dbReference type="OrthoDB" id="5984008at2759"/>
<dbReference type="PRINTS" id="PR00248">
    <property type="entry name" value="GPCRMGR"/>
</dbReference>
<gene>
    <name evidence="12" type="ORF">chiPu_0001234</name>
</gene>
<keyword evidence="6" id="KW-0297">G-protein coupled receptor</keyword>
<evidence type="ECO:0000313" key="12">
    <source>
        <dbReference type="EMBL" id="GCC22844.1"/>
    </source>
</evidence>
<reference evidence="12 13" key="1">
    <citation type="journal article" date="2018" name="Nat. Ecol. Evol.">
        <title>Shark genomes provide insights into elasmobranch evolution and the origin of vertebrates.</title>
        <authorList>
            <person name="Hara Y"/>
            <person name="Yamaguchi K"/>
            <person name="Onimaru K"/>
            <person name="Kadota M"/>
            <person name="Koyanagi M"/>
            <person name="Keeley SD"/>
            <person name="Tatsumi K"/>
            <person name="Tanaka K"/>
            <person name="Motone F"/>
            <person name="Kageyama Y"/>
            <person name="Nozu R"/>
            <person name="Adachi N"/>
            <person name="Nishimura O"/>
            <person name="Nakagawa R"/>
            <person name="Tanegashima C"/>
            <person name="Kiyatake I"/>
            <person name="Matsumoto R"/>
            <person name="Murakumo K"/>
            <person name="Nishida K"/>
            <person name="Terakita A"/>
            <person name="Kuratani S"/>
            <person name="Sato K"/>
            <person name="Hyodo S Kuraku.S."/>
        </authorList>
    </citation>
    <scope>NUCLEOTIDE SEQUENCE [LARGE SCALE GENOMIC DNA]</scope>
</reference>
<keyword evidence="7" id="KW-0472">Membrane</keyword>
<organism evidence="12 13">
    <name type="scientific">Chiloscyllium punctatum</name>
    <name type="common">Brownbanded bambooshark</name>
    <name type="synonym">Hemiscyllium punctatum</name>
    <dbReference type="NCBI Taxonomy" id="137246"/>
    <lineage>
        <taxon>Eukaryota</taxon>
        <taxon>Metazoa</taxon>
        <taxon>Chordata</taxon>
        <taxon>Craniata</taxon>
        <taxon>Vertebrata</taxon>
        <taxon>Chondrichthyes</taxon>
        <taxon>Elasmobranchii</taxon>
        <taxon>Galeomorphii</taxon>
        <taxon>Galeoidea</taxon>
        <taxon>Orectolobiformes</taxon>
        <taxon>Hemiscylliidae</taxon>
        <taxon>Chiloscyllium</taxon>
    </lineage>
</organism>
<dbReference type="GO" id="GO:0005886">
    <property type="term" value="C:plasma membrane"/>
    <property type="evidence" value="ECO:0007669"/>
    <property type="project" value="UniProtKB-SubCell"/>
</dbReference>
<keyword evidence="5" id="KW-1133">Transmembrane helix</keyword>
<dbReference type="STRING" id="137246.A0A401RXG0"/>
<dbReference type="GO" id="GO:0004930">
    <property type="term" value="F:G protein-coupled receptor activity"/>
    <property type="evidence" value="ECO:0007669"/>
    <property type="project" value="UniProtKB-KW"/>
</dbReference>
<evidence type="ECO:0000256" key="7">
    <source>
        <dbReference type="ARBA" id="ARBA00023136"/>
    </source>
</evidence>
<evidence type="ECO:0000256" key="9">
    <source>
        <dbReference type="ARBA" id="ARBA00023180"/>
    </source>
</evidence>
<evidence type="ECO:0000256" key="8">
    <source>
        <dbReference type="ARBA" id="ARBA00023170"/>
    </source>
</evidence>
<dbReference type="Gene3D" id="3.40.50.2300">
    <property type="match status" value="2"/>
</dbReference>
<dbReference type="InterPro" id="IPR000068">
    <property type="entry name" value="GPCR_3_Ca_sens_rcpt-rel"/>
</dbReference>
<accession>A0A401RXG0</accession>
<dbReference type="Pfam" id="PF01094">
    <property type="entry name" value="ANF_receptor"/>
    <property type="match status" value="1"/>
</dbReference>
<dbReference type="FunFam" id="3.40.50.2300:FF:000016">
    <property type="entry name" value="Taste 1 receptor member 2"/>
    <property type="match status" value="1"/>
</dbReference>
<comment type="subcellular location">
    <subcellularLocation>
        <location evidence="1">Cell membrane</location>
        <topology evidence="1">Multi-pass membrane protein</topology>
    </subcellularLocation>
</comment>
<keyword evidence="3" id="KW-0812">Transmembrane</keyword>
<evidence type="ECO:0000256" key="10">
    <source>
        <dbReference type="ARBA" id="ARBA00023224"/>
    </source>
</evidence>
<name>A0A401RXG0_CHIPU</name>
<evidence type="ECO:0000313" key="13">
    <source>
        <dbReference type="Proteomes" id="UP000287033"/>
    </source>
</evidence>
<evidence type="ECO:0000259" key="11">
    <source>
        <dbReference type="Pfam" id="PF01094"/>
    </source>
</evidence>
<evidence type="ECO:0000256" key="5">
    <source>
        <dbReference type="ARBA" id="ARBA00022989"/>
    </source>
</evidence>
<protein>
    <recommendedName>
        <fullName evidence="11">Receptor ligand binding region domain-containing protein</fullName>
    </recommendedName>
</protein>
<sequence length="288" mass="32437">MTDCIFPLQISYGASSEELSDKTEYPNFMRTIPNDENQIEAIVLLIQKFRWNWITVIGSSSDYGETGKRKVILSATAVGICVASYGTIPQHESESKQEIINIINTITANNVNVVVMFADVQHAEHFFQVVVAMNITGKVWILSEAISIKRRLSEIPNIKRIGTILGIAVMQGHMPGYNEFVLRDIITLNSSINQSINYTDPQEERRDCTDNIFMATYNQCVPCKTDGVKSLLEYSEWRIEFNVYSAVYAAAHGLHQLLQCDSGNCKKEGALPWQVRKLLNTNSNFSNI</sequence>
<dbReference type="Proteomes" id="UP000287033">
    <property type="component" value="Unassembled WGS sequence"/>
</dbReference>
<proteinExistence type="predicted"/>
<evidence type="ECO:0000256" key="4">
    <source>
        <dbReference type="ARBA" id="ARBA00022729"/>
    </source>
</evidence>
<dbReference type="PRINTS" id="PR00592">
    <property type="entry name" value="CASENSINGR"/>
</dbReference>
<keyword evidence="4" id="KW-0732">Signal</keyword>
<keyword evidence="9" id="KW-0325">Glycoprotein</keyword>
<feature type="domain" description="Receptor ligand binding region" evidence="11">
    <location>
        <begin position="9"/>
        <end position="280"/>
    </location>
</feature>
<evidence type="ECO:0000256" key="6">
    <source>
        <dbReference type="ARBA" id="ARBA00023040"/>
    </source>
</evidence>
<dbReference type="PANTHER" id="PTHR24061">
    <property type="entry name" value="CALCIUM-SENSING RECEPTOR-RELATED"/>
    <property type="match status" value="1"/>
</dbReference>
<dbReference type="InterPro" id="IPR028082">
    <property type="entry name" value="Peripla_BP_I"/>
</dbReference>
<dbReference type="SUPFAM" id="SSF53822">
    <property type="entry name" value="Periplasmic binding protein-like I"/>
    <property type="match status" value="1"/>
</dbReference>
<dbReference type="PANTHER" id="PTHR24061:SF3">
    <property type="entry name" value="TASTE RECEPTOR TYPE 1 MEMBER 1"/>
    <property type="match status" value="1"/>
</dbReference>
<keyword evidence="2" id="KW-1003">Cell membrane</keyword>
<evidence type="ECO:0000256" key="2">
    <source>
        <dbReference type="ARBA" id="ARBA00022475"/>
    </source>
</evidence>
<dbReference type="OMA" id="ESICGAY"/>
<keyword evidence="10" id="KW-0807">Transducer</keyword>
<evidence type="ECO:0000256" key="1">
    <source>
        <dbReference type="ARBA" id="ARBA00004651"/>
    </source>
</evidence>
<keyword evidence="13" id="KW-1185">Reference proteome</keyword>
<comment type="caution">
    <text evidence="12">The sequence shown here is derived from an EMBL/GenBank/DDBJ whole genome shotgun (WGS) entry which is preliminary data.</text>
</comment>
<dbReference type="EMBL" id="BEZZ01000018">
    <property type="protein sequence ID" value="GCC22844.1"/>
    <property type="molecule type" value="Genomic_DNA"/>
</dbReference>
<dbReference type="AlphaFoldDB" id="A0A401RXG0"/>
<dbReference type="InterPro" id="IPR000337">
    <property type="entry name" value="GPCR_3"/>
</dbReference>
<keyword evidence="8" id="KW-0675">Receptor</keyword>
<evidence type="ECO:0000256" key="3">
    <source>
        <dbReference type="ARBA" id="ARBA00022692"/>
    </source>
</evidence>
<dbReference type="InterPro" id="IPR001828">
    <property type="entry name" value="ANF_lig-bd_rcpt"/>
</dbReference>